<comment type="catalytic activity">
    <reaction evidence="1">
        <text>Hydrolysis of DNA containing ring-opened 7-methylguanine residues, releasing 2,6-diamino-4-hydroxy-5-(N-methyl)formamidopyrimidine.</text>
        <dbReference type="EC" id="3.2.2.23"/>
    </reaction>
</comment>
<keyword evidence="12" id="KW-0862">Zinc</keyword>
<dbReference type="GO" id="GO:0006284">
    <property type="term" value="P:base-excision repair"/>
    <property type="evidence" value="ECO:0007669"/>
    <property type="project" value="InterPro"/>
</dbReference>
<dbReference type="NCBIfam" id="TIGR00577">
    <property type="entry name" value="fpg"/>
    <property type="match status" value="1"/>
</dbReference>
<evidence type="ECO:0000256" key="7">
    <source>
        <dbReference type="ARBA" id="ARBA00016240"/>
    </source>
</evidence>
<keyword evidence="10 20" id="KW-0863">Zinc-finger</keyword>
<dbReference type="NCBIfam" id="NF002211">
    <property type="entry name" value="PRK01103.1"/>
    <property type="match status" value="1"/>
</dbReference>
<evidence type="ECO:0000256" key="10">
    <source>
        <dbReference type="ARBA" id="ARBA00022771"/>
    </source>
</evidence>
<dbReference type="AlphaFoldDB" id="A0A432MGQ6"/>
<reference evidence="23 24" key="1">
    <citation type="submission" date="2018-12" db="EMBL/GenBank/DDBJ databases">
        <authorList>
            <person name="Toschakov S.V."/>
        </authorList>
    </citation>
    <scope>NUCLEOTIDE SEQUENCE [LARGE SCALE GENOMIC DNA]</scope>
    <source>
        <strain evidence="23 24">GM2012</strain>
    </source>
</reference>
<dbReference type="InterPro" id="IPR035937">
    <property type="entry name" value="FPG_N"/>
</dbReference>
<keyword evidence="16" id="KW-0511">Multifunctional enzyme</keyword>
<dbReference type="InterPro" id="IPR012319">
    <property type="entry name" value="FPG_cat"/>
</dbReference>
<organism evidence="23 24">
    <name type="scientific">Tautonia sociabilis</name>
    <dbReference type="NCBI Taxonomy" id="2080755"/>
    <lineage>
        <taxon>Bacteria</taxon>
        <taxon>Pseudomonadati</taxon>
        <taxon>Planctomycetota</taxon>
        <taxon>Planctomycetia</taxon>
        <taxon>Isosphaerales</taxon>
        <taxon>Isosphaeraceae</taxon>
        <taxon>Tautonia</taxon>
    </lineage>
</organism>
<evidence type="ECO:0000259" key="21">
    <source>
        <dbReference type="PROSITE" id="PS51066"/>
    </source>
</evidence>
<dbReference type="InterPro" id="IPR020629">
    <property type="entry name" value="FPG_Glyclase"/>
</dbReference>
<evidence type="ECO:0000256" key="11">
    <source>
        <dbReference type="ARBA" id="ARBA00022801"/>
    </source>
</evidence>
<dbReference type="PROSITE" id="PS51066">
    <property type="entry name" value="ZF_FPG_2"/>
    <property type="match status" value="1"/>
</dbReference>
<reference evidence="23 24" key="2">
    <citation type="submission" date="2019-01" db="EMBL/GenBank/DDBJ databases">
        <title>Tautonia sociabilis, a novel thermotolerant planctomycete of Isosphaeraceae family, isolated from a 4000 m deep subterranean habitat.</title>
        <authorList>
            <person name="Kovaleva O.L."/>
            <person name="Elcheninov A.G."/>
            <person name="Van Heerden E."/>
            <person name="Toshchakov S.V."/>
            <person name="Novikov A."/>
            <person name="Bonch-Osmolovskaya E.A."/>
            <person name="Kublanov I.V."/>
        </authorList>
    </citation>
    <scope>NUCLEOTIDE SEQUENCE [LARGE SCALE GENOMIC DNA]</scope>
    <source>
        <strain evidence="23 24">GM2012</strain>
    </source>
</reference>
<dbReference type="EMBL" id="RYZH01000035">
    <property type="protein sequence ID" value="RUL85954.1"/>
    <property type="molecule type" value="Genomic_DNA"/>
</dbReference>
<evidence type="ECO:0000256" key="5">
    <source>
        <dbReference type="ARBA" id="ARBA00012024"/>
    </source>
</evidence>
<dbReference type="Gene3D" id="3.20.190.10">
    <property type="entry name" value="MutM-like, N-terminal"/>
    <property type="match status" value="1"/>
</dbReference>
<protein>
    <recommendedName>
        <fullName evidence="7">Formamidopyrimidine-DNA glycosylase</fullName>
        <ecNumber evidence="5">3.2.2.23</ecNumber>
        <ecNumber evidence="6">4.2.99.18</ecNumber>
    </recommendedName>
    <alternativeName>
        <fullName evidence="18">DNA-(apurinic or apyrimidinic site) lyase MutM</fullName>
    </alternativeName>
</protein>
<evidence type="ECO:0000256" key="3">
    <source>
        <dbReference type="ARBA" id="ARBA00009409"/>
    </source>
</evidence>
<proteinExistence type="inferred from homology"/>
<dbReference type="RefSeq" id="WP_126726745.1">
    <property type="nucleotide sequence ID" value="NZ_RYZH01000035.1"/>
</dbReference>
<dbReference type="SUPFAM" id="SSF46946">
    <property type="entry name" value="S13-like H2TH domain"/>
    <property type="match status" value="1"/>
</dbReference>
<gene>
    <name evidence="23" type="ORF">TsocGM_17455</name>
</gene>
<evidence type="ECO:0000256" key="17">
    <source>
        <dbReference type="ARBA" id="ARBA00023295"/>
    </source>
</evidence>
<evidence type="ECO:0000256" key="6">
    <source>
        <dbReference type="ARBA" id="ARBA00012720"/>
    </source>
</evidence>
<dbReference type="SUPFAM" id="SSF81624">
    <property type="entry name" value="N-terminal domain of MutM-like DNA repair proteins"/>
    <property type="match status" value="1"/>
</dbReference>
<evidence type="ECO:0000256" key="9">
    <source>
        <dbReference type="ARBA" id="ARBA00022763"/>
    </source>
</evidence>
<evidence type="ECO:0000256" key="1">
    <source>
        <dbReference type="ARBA" id="ARBA00001668"/>
    </source>
</evidence>
<evidence type="ECO:0000313" key="23">
    <source>
        <dbReference type="EMBL" id="RUL85954.1"/>
    </source>
</evidence>
<comment type="similarity">
    <text evidence="3">Belongs to the FPG family.</text>
</comment>
<dbReference type="PROSITE" id="PS51068">
    <property type="entry name" value="FPG_CAT"/>
    <property type="match status" value="1"/>
</dbReference>
<evidence type="ECO:0000256" key="12">
    <source>
        <dbReference type="ARBA" id="ARBA00022833"/>
    </source>
</evidence>
<comment type="subunit">
    <text evidence="4">Monomer.</text>
</comment>
<dbReference type="GO" id="GO:0140078">
    <property type="term" value="F:class I DNA-(apurinic or apyrimidinic site) endonuclease activity"/>
    <property type="evidence" value="ECO:0007669"/>
    <property type="project" value="UniProtKB-EC"/>
</dbReference>
<keyword evidence="8" id="KW-0479">Metal-binding</keyword>
<sequence>MPELPEVETMVRGLRPALAGRTIQALEVADPLLLDNCDAPTLERSARQAPVSAVNRRGKWVVIELAPPRGIIVIQPRMTGAFFLVDSELARHIRLTLTMQGPGPFARIRYNDPRRLGRICWYPDASAAEAAFARSHGPDALEISSGELAVRLSKTTRPIKPTLLDQKVLAGIGNIYADEILHRAGVHPERSSLALSRAEVDRIHQAIGEVLTAAISAEGSSLDRSYRTVLGTEGSFLELIRVYGRGGRPCLACQTPITRARIAGLTGRSTHYCPSCQPAGPEASPPAQATR</sequence>
<name>A0A432MGQ6_9BACT</name>
<dbReference type="CDD" id="cd08966">
    <property type="entry name" value="EcFpg-like_N"/>
    <property type="match status" value="1"/>
</dbReference>
<evidence type="ECO:0000256" key="4">
    <source>
        <dbReference type="ARBA" id="ARBA00011245"/>
    </source>
</evidence>
<evidence type="ECO:0000256" key="8">
    <source>
        <dbReference type="ARBA" id="ARBA00022723"/>
    </source>
</evidence>
<evidence type="ECO:0000256" key="16">
    <source>
        <dbReference type="ARBA" id="ARBA00023268"/>
    </source>
</evidence>
<dbReference type="EC" id="4.2.99.18" evidence="6"/>
<evidence type="ECO:0000256" key="15">
    <source>
        <dbReference type="ARBA" id="ARBA00023239"/>
    </source>
</evidence>
<dbReference type="PANTHER" id="PTHR22993:SF9">
    <property type="entry name" value="FORMAMIDOPYRIMIDINE-DNA GLYCOSYLASE"/>
    <property type="match status" value="1"/>
</dbReference>
<dbReference type="Pfam" id="PF06831">
    <property type="entry name" value="H2TH"/>
    <property type="match status" value="1"/>
</dbReference>
<dbReference type="Gene3D" id="1.10.8.50">
    <property type="match status" value="1"/>
</dbReference>
<dbReference type="InterPro" id="IPR015886">
    <property type="entry name" value="H2TH_FPG"/>
</dbReference>
<keyword evidence="15 23" id="KW-0456">Lyase</keyword>
<evidence type="ECO:0000256" key="19">
    <source>
        <dbReference type="ARBA" id="ARBA00044632"/>
    </source>
</evidence>
<evidence type="ECO:0000256" key="20">
    <source>
        <dbReference type="PROSITE-ProRule" id="PRU00391"/>
    </source>
</evidence>
<evidence type="ECO:0000256" key="2">
    <source>
        <dbReference type="ARBA" id="ARBA00001947"/>
    </source>
</evidence>
<dbReference type="InterPro" id="IPR000214">
    <property type="entry name" value="Znf_DNA_glyclase/AP_lyase"/>
</dbReference>
<dbReference type="SUPFAM" id="SSF57716">
    <property type="entry name" value="Glucocorticoid receptor-like (DNA-binding domain)"/>
    <property type="match status" value="1"/>
</dbReference>
<dbReference type="OrthoDB" id="9800855at2"/>
<keyword evidence="24" id="KW-1185">Reference proteome</keyword>
<feature type="domain" description="Formamidopyrimidine-DNA glycosylase catalytic" evidence="22">
    <location>
        <begin position="2"/>
        <end position="117"/>
    </location>
</feature>
<accession>A0A432MGQ6</accession>
<dbReference type="FunFam" id="1.10.8.50:FF:000003">
    <property type="entry name" value="Formamidopyrimidine-DNA glycosylase"/>
    <property type="match status" value="1"/>
</dbReference>
<evidence type="ECO:0000256" key="14">
    <source>
        <dbReference type="ARBA" id="ARBA00023204"/>
    </source>
</evidence>
<comment type="caution">
    <text evidence="23">The sequence shown here is derived from an EMBL/GenBank/DDBJ whole genome shotgun (WGS) entry which is preliminary data.</text>
</comment>
<dbReference type="GO" id="GO:0034039">
    <property type="term" value="F:8-oxo-7,8-dihydroguanine DNA N-glycosylase activity"/>
    <property type="evidence" value="ECO:0007669"/>
    <property type="project" value="TreeGrafter"/>
</dbReference>
<evidence type="ECO:0000259" key="22">
    <source>
        <dbReference type="PROSITE" id="PS51068"/>
    </source>
</evidence>
<evidence type="ECO:0000256" key="18">
    <source>
        <dbReference type="ARBA" id="ARBA00030638"/>
    </source>
</evidence>
<keyword evidence="9" id="KW-0227">DNA damage</keyword>
<keyword evidence="17 23" id="KW-0326">Glycosidase</keyword>
<keyword evidence="11 23" id="KW-0378">Hydrolase</keyword>
<dbReference type="SMART" id="SM01232">
    <property type="entry name" value="H2TH"/>
    <property type="match status" value="1"/>
</dbReference>
<dbReference type="EC" id="3.2.2.23" evidence="5"/>
<dbReference type="PANTHER" id="PTHR22993">
    <property type="entry name" value="FORMAMIDOPYRIMIDINE-DNA GLYCOSYLASE"/>
    <property type="match status" value="1"/>
</dbReference>
<comment type="cofactor">
    <cofactor evidence="2">
        <name>Zn(2+)</name>
        <dbReference type="ChEBI" id="CHEBI:29105"/>
    </cofactor>
</comment>
<dbReference type="GO" id="GO:0008270">
    <property type="term" value="F:zinc ion binding"/>
    <property type="evidence" value="ECO:0007669"/>
    <property type="project" value="UniProtKB-KW"/>
</dbReference>
<evidence type="ECO:0000256" key="13">
    <source>
        <dbReference type="ARBA" id="ARBA00023125"/>
    </source>
</evidence>
<dbReference type="GO" id="GO:0003684">
    <property type="term" value="F:damaged DNA binding"/>
    <property type="evidence" value="ECO:0007669"/>
    <property type="project" value="InterPro"/>
</dbReference>
<comment type="catalytic activity">
    <reaction evidence="19">
        <text>2'-deoxyribonucleotide-(2'-deoxyribose 5'-phosphate)-2'-deoxyribonucleotide-DNA = a 3'-end 2'-deoxyribonucleotide-(2,3-dehydro-2,3-deoxyribose 5'-phosphate)-DNA + a 5'-end 5'-phospho-2'-deoxyribonucleoside-DNA + H(+)</text>
        <dbReference type="Rhea" id="RHEA:66592"/>
        <dbReference type="Rhea" id="RHEA-COMP:13180"/>
        <dbReference type="Rhea" id="RHEA-COMP:16897"/>
        <dbReference type="Rhea" id="RHEA-COMP:17067"/>
        <dbReference type="ChEBI" id="CHEBI:15378"/>
        <dbReference type="ChEBI" id="CHEBI:136412"/>
        <dbReference type="ChEBI" id="CHEBI:157695"/>
        <dbReference type="ChEBI" id="CHEBI:167181"/>
        <dbReference type="EC" id="4.2.99.18"/>
    </reaction>
</comment>
<dbReference type="Proteomes" id="UP000280296">
    <property type="component" value="Unassembled WGS sequence"/>
</dbReference>
<keyword evidence="14" id="KW-0234">DNA repair</keyword>
<evidence type="ECO:0000313" key="24">
    <source>
        <dbReference type="Proteomes" id="UP000280296"/>
    </source>
</evidence>
<dbReference type="SMART" id="SM00898">
    <property type="entry name" value="Fapy_DNA_glyco"/>
    <property type="match status" value="1"/>
</dbReference>
<dbReference type="Pfam" id="PF01149">
    <property type="entry name" value="Fapy_DNA_glyco"/>
    <property type="match status" value="1"/>
</dbReference>
<feature type="domain" description="FPG-type" evidence="21">
    <location>
        <begin position="241"/>
        <end position="278"/>
    </location>
</feature>
<dbReference type="InterPro" id="IPR010979">
    <property type="entry name" value="Ribosomal_uS13-like_H2TH"/>
</dbReference>
<keyword evidence="13" id="KW-0238">DNA-binding</keyword>